<keyword evidence="1" id="KW-0040">ANK repeat</keyword>
<protein>
    <submittedName>
        <fullName evidence="4">BRCT domain-containing protein</fullName>
    </submittedName>
</protein>
<evidence type="ECO:0000256" key="1">
    <source>
        <dbReference type="PROSITE-ProRule" id="PRU00023"/>
    </source>
</evidence>
<dbReference type="eggNOG" id="ENOG502T363">
    <property type="taxonomic scope" value="Eukaryota"/>
</dbReference>
<feature type="repeat" description="ANK" evidence="1">
    <location>
        <begin position="567"/>
        <end position="599"/>
    </location>
</feature>
<dbReference type="PANTHER" id="PTHR22956">
    <property type="entry name" value="ANKYRIN REPEAT-CONTAINING PROTEIN F37A4.4-RELATED-RELATED"/>
    <property type="match status" value="1"/>
</dbReference>
<dbReference type="WBParaSite" id="Csp11.Scaffold630.g16983.t1">
    <property type="protein sequence ID" value="Csp11.Scaffold630.g16983.t1"/>
    <property type="gene ID" value="Csp11.Scaffold630.g16983"/>
</dbReference>
<dbReference type="Pfam" id="PF12796">
    <property type="entry name" value="Ank_2"/>
    <property type="match status" value="1"/>
</dbReference>
<dbReference type="PROSITE" id="PS50088">
    <property type="entry name" value="ANK_REPEAT"/>
    <property type="match status" value="1"/>
</dbReference>
<dbReference type="Gene3D" id="1.25.40.20">
    <property type="entry name" value="Ankyrin repeat-containing domain"/>
    <property type="match status" value="1"/>
</dbReference>
<accession>A0A1I7UKX0</accession>
<dbReference type="PROSITE" id="PS50172">
    <property type="entry name" value="BRCT"/>
    <property type="match status" value="1"/>
</dbReference>
<dbReference type="Proteomes" id="UP000095282">
    <property type="component" value="Unplaced"/>
</dbReference>
<dbReference type="SUPFAM" id="SSF48403">
    <property type="entry name" value="Ankyrin repeat"/>
    <property type="match status" value="1"/>
</dbReference>
<organism evidence="3 4">
    <name type="scientific">Caenorhabditis tropicalis</name>
    <dbReference type="NCBI Taxonomy" id="1561998"/>
    <lineage>
        <taxon>Eukaryota</taxon>
        <taxon>Metazoa</taxon>
        <taxon>Ecdysozoa</taxon>
        <taxon>Nematoda</taxon>
        <taxon>Chromadorea</taxon>
        <taxon>Rhabditida</taxon>
        <taxon>Rhabditina</taxon>
        <taxon>Rhabditomorpha</taxon>
        <taxon>Rhabditoidea</taxon>
        <taxon>Rhabditidae</taxon>
        <taxon>Peloderinae</taxon>
        <taxon>Caenorhabditis</taxon>
    </lineage>
</organism>
<dbReference type="PROSITE" id="PS50297">
    <property type="entry name" value="ANK_REP_REGION"/>
    <property type="match status" value="1"/>
</dbReference>
<dbReference type="STRING" id="1561998.A0A1I7UKX0"/>
<proteinExistence type="predicted"/>
<feature type="domain" description="BRCT" evidence="2">
    <location>
        <begin position="709"/>
        <end position="732"/>
    </location>
</feature>
<sequence length="948" mass="110682">MPQPLLNLKKEYTILKPLINQLDTYHPLLSKMPWITPPSHQVPRAIDTFLGYQLGSKWLATVTSVLAQLVSIKPGELGDEITALFEDYQRYLDSRYLLESTLRLDKCFEEFSQDASALEQNINVFERFGKQVANISKHVPKDKKIDEKFESYKRVYKQLSDLYFSSSDTDIKRSLSVILESEDFRIAEKAARFCHDFSVILVEYNFDEAKRNRETLKSKQKELEKFAVLNEECTDNSFKQNATLITGALIPLRQAQIDLYGLRDLAIRLTGKPEDRLCSYLKGNQIQEFSKGIRYLDTLFKRLRYFKSAERLLELAPTVIHLNSTERNSEVWRTKEKFKEVLEKKDEILEMFQKIREIEENHLNGKFTNFKSLKKIYDLAGEIRNPIDWKAVNGSMDRFYESTYQNNSVLQEIRNLTSLLANMDMDQVSLKGTVACLDDLDGRFKKFEQWEEPIPPKEPWLTSFLVLYASLTLLFLGSAYFMIRTSRTPKPKRRLTPEDRKNDPDWKVTRDNREFWPQLIQASRLPINERDPDGYTKLFLAVWFVEYEEAERLIKAGAAIDASCGPDSTTALHIAAQRGDRRMVDLLLANGADPRCLDGEGRSAKRVCSKENFTKAAFATNYEARKKQVIPSGIKRDFYVLIVDRCMFPEDDLGLLPNNMEVVCGYRSEYDLNDFTHFCMRPRSDGFKDLEIDLDNLLAFEILSKPGMIVSTEWLSSCIDNITNLDFDYYFLLTDITFEKKTHPGAITRIKNDIHRLRPPLLHECQLTILPTNNRIMKTDRVDWQRIIEGFGGTHTRDPQPATPTRLPLHLSKEQWAEPYYGDQMDKIVKEKARREKRKAAKNMMMDIHIPLAELRAQRKREEEEEKRLFERKYPVYSSIVLYFSDSVLLERWTLPGNHITVVGMGWLPESIVRYSLIRSDHRVLRNEMKEKYLTVIYEQGSDRKRYD</sequence>
<dbReference type="InterPro" id="IPR001357">
    <property type="entry name" value="BRCT_dom"/>
</dbReference>
<dbReference type="AlphaFoldDB" id="A0A1I7UKX0"/>
<evidence type="ECO:0000313" key="4">
    <source>
        <dbReference type="WBParaSite" id="Csp11.Scaffold630.g16983.t1"/>
    </source>
</evidence>
<name>A0A1I7UKX0_9PELO</name>
<evidence type="ECO:0000259" key="2">
    <source>
        <dbReference type="PROSITE" id="PS50172"/>
    </source>
</evidence>
<keyword evidence="3" id="KW-1185">Reference proteome</keyword>
<evidence type="ECO:0000313" key="3">
    <source>
        <dbReference type="Proteomes" id="UP000095282"/>
    </source>
</evidence>
<dbReference type="InterPro" id="IPR036770">
    <property type="entry name" value="Ankyrin_rpt-contain_sf"/>
</dbReference>
<dbReference type="InterPro" id="IPR002110">
    <property type="entry name" value="Ankyrin_rpt"/>
</dbReference>
<dbReference type="PANTHER" id="PTHR22956:SF15">
    <property type="entry name" value="DOMAIN OF UNKNOWN FUNCTION WSN DOMAIN-CONTAINING PROTEIN"/>
    <property type="match status" value="1"/>
</dbReference>
<reference evidence="4" key="1">
    <citation type="submission" date="2016-11" db="UniProtKB">
        <authorList>
            <consortium name="WormBaseParasite"/>
        </authorList>
    </citation>
    <scope>IDENTIFICATION</scope>
</reference>
<dbReference type="InterPro" id="IPR053345">
    <property type="entry name" value="Ankyrin_repeat-containing"/>
</dbReference>
<dbReference type="SMART" id="SM00248">
    <property type="entry name" value="ANK"/>
    <property type="match status" value="2"/>
</dbReference>